<dbReference type="Proteomes" id="UP001056120">
    <property type="component" value="Linkage Group LG05"/>
</dbReference>
<reference evidence="1 2" key="2">
    <citation type="journal article" date="2022" name="Mol. Ecol. Resour.">
        <title>The genomes of chicory, endive, great burdock and yacon provide insights into Asteraceae paleo-polyploidization history and plant inulin production.</title>
        <authorList>
            <person name="Fan W."/>
            <person name="Wang S."/>
            <person name="Wang H."/>
            <person name="Wang A."/>
            <person name="Jiang F."/>
            <person name="Liu H."/>
            <person name="Zhao H."/>
            <person name="Xu D."/>
            <person name="Zhang Y."/>
        </authorList>
    </citation>
    <scope>NUCLEOTIDE SEQUENCE [LARGE SCALE GENOMIC DNA]</scope>
    <source>
        <strain evidence="2">cv. Yunnan</strain>
        <tissue evidence="1">Leaves</tissue>
    </source>
</reference>
<comment type="caution">
    <text evidence="1">The sequence shown here is derived from an EMBL/GenBank/DDBJ whole genome shotgun (WGS) entry which is preliminary data.</text>
</comment>
<evidence type="ECO:0000313" key="1">
    <source>
        <dbReference type="EMBL" id="KAI3815579.1"/>
    </source>
</evidence>
<dbReference type="EMBL" id="CM042022">
    <property type="protein sequence ID" value="KAI3815579.1"/>
    <property type="molecule type" value="Genomic_DNA"/>
</dbReference>
<evidence type="ECO:0000313" key="2">
    <source>
        <dbReference type="Proteomes" id="UP001056120"/>
    </source>
</evidence>
<organism evidence="1 2">
    <name type="scientific">Smallanthus sonchifolius</name>
    <dbReference type="NCBI Taxonomy" id="185202"/>
    <lineage>
        <taxon>Eukaryota</taxon>
        <taxon>Viridiplantae</taxon>
        <taxon>Streptophyta</taxon>
        <taxon>Embryophyta</taxon>
        <taxon>Tracheophyta</taxon>
        <taxon>Spermatophyta</taxon>
        <taxon>Magnoliopsida</taxon>
        <taxon>eudicotyledons</taxon>
        <taxon>Gunneridae</taxon>
        <taxon>Pentapetalae</taxon>
        <taxon>asterids</taxon>
        <taxon>campanulids</taxon>
        <taxon>Asterales</taxon>
        <taxon>Asteraceae</taxon>
        <taxon>Asteroideae</taxon>
        <taxon>Heliantheae alliance</taxon>
        <taxon>Millerieae</taxon>
        <taxon>Smallanthus</taxon>
    </lineage>
</organism>
<reference evidence="2" key="1">
    <citation type="journal article" date="2022" name="Mol. Ecol. Resour.">
        <title>The genomes of chicory, endive, great burdock and yacon provide insights into Asteraceae palaeo-polyploidization history and plant inulin production.</title>
        <authorList>
            <person name="Fan W."/>
            <person name="Wang S."/>
            <person name="Wang H."/>
            <person name="Wang A."/>
            <person name="Jiang F."/>
            <person name="Liu H."/>
            <person name="Zhao H."/>
            <person name="Xu D."/>
            <person name="Zhang Y."/>
        </authorList>
    </citation>
    <scope>NUCLEOTIDE SEQUENCE [LARGE SCALE GENOMIC DNA]</scope>
    <source>
        <strain evidence="2">cv. Yunnan</strain>
    </source>
</reference>
<sequence length="99" mass="11163">MGVCQLQEVSSVVLDEADRMHTSLLLSTMLYIIIHEVSQISSLEQEETQDSEFRIKVYHKMQVFSAVLGVKLAMAKIASQIDVRGNNMTRRTRESGSAF</sequence>
<keyword evidence="2" id="KW-1185">Reference proteome</keyword>
<name>A0ACB9J5L1_9ASTR</name>
<proteinExistence type="predicted"/>
<accession>A0ACB9J5L1</accession>
<gene>
    <name evidence="1" type="ORF">L1987_15251</name>
</gene>
<protein>
    <submittedName>
        <fullName evidence="1">Uncharacterized protein</fullName>
    </submittedName>
</protein>